<evidence type="ECO:0000259" key="2">
    <source>
        <dbReference type="Pfam" id="PF14365"/>
    </source>
</evidence>
<dbReference type="AlphaFoldDB" id="A0A8X7QYV1"/>
<proteinExistence type="predicted"/>
<gene>
    <name evidence="3" type="ORF">Bca52824_061131</name>
</gene>
<feature type="transmembrane region" description="Helical" evidence="1">
    <location>
        <begin position="36"/>
        <end position="55"/>
    </location>
</feature>
<dbReference type="Proteomes" id="UP000886595">
    <property type="component" value="Unassembled WGS sequence"/>
</dbReference>
<organism evidence="3 4">
    <name type="scientific">Brassica carinata</name>
    <name type="common">Ethiopian mustard</name>
    <name type="synonym">Abyssinian cabbage</name>
    <dbReference type="NCBI Taxonomy" id="52824"/>
    <lineage>
        <taxon>Eukaryota</taxon>
        <taxon>Viridiplantae</taxon>
        <taxon>Streptophyta</taxon>
        <taxon>Embryophyta</taxon>
        <taxon>Tracheophyta</taxon>
        <taxon>Spermatophyta</taxon>
        <taxon>Magnoliopsida</taxon>
        <taxon>eudicotyledons</taxon>
        <taxon>Gunneridae</taxon>
        <taxon>Pentapetalae</taxon>
        <taxon>rosids</taxon>
        <taxon>malvids</taxon>
        <taxon>Brassicales</taxon>
        <taxon>Brassicaceae</taxon>
        <taxon>Brassiceae</taxon>
        <taxon>Brassica</taxon>
    </lineage>
</organism>
<feature type="domain" description="Neprosin activation peptide" evidence="2">
    <location>
        <begin position="62"/>
        <end position="96"/>
    </location>
</feature>
<dbReference type="EMBL" id="JAAMPC010000012">
    <property type="protein sequence ID" value="KAG2278576.1"/>
    <property type="molecule type" value="Genomic_DNA"/>
</dbReference>
<dbReference type="OrthoDB" id="1110447at2759"/>
<evidence type="ECO:0000256" key="1">
    <source>
        <dbReference type="SAM" id="Phobius"/>
    </source>
</evidence>
<dbReference type="Pfam" id="PF14365">
    <property type="entry name" value="Neprosin_AP"/>
    <property type="match status" value="1"/>
</dbReference>
<keyword evidence="1" id="KW-1133">Transmembrane helix</keyword>
<reference evidence="3 4" key="1">
    <citation type="submission" date="2020-02" db="EMBL/GenBank/DDBJ databases">
        <authorList>
            <person name="Ma Q."/>
            <person name="Huang Y."/>
            <person name="Song X."/>
            <person name="Pei D."/>
        </authorList>
    </citation>
    <scope>NUCLEOTIDE SEQUENCE [LARGE SCALE GENOMIC DNA]</scope>
    <source>
        <strain evidence="3">Sxm20200214</strain>
        <tissue evidence="3">Leaf</tissue>
    </source>
</reference>
<accession>A0A8X7QYV1</accession>
<comment type="caution">
    <text evidence="3">The sequence shown here is derived from an EMBL/GenBank/DDBJ whole genome shotgun (WGS) entry which is preliminary data.</text>
</comment>
<keyword evidence="1" id="KW-0472">Membrane</keyword>
<name>A0A8X7QYV1_BRACI</name>
<keyword evidence="1" id="KW-0812">Transmembrane</keyword>
<dbReference type="InterPro" id="IPR025521">
    <property type="entry name" value="Neprosin_propep"/>
</dbReference>
<sequence>MNANGSEWVWGYLCLVLNLDDQKLCSSTVTKTTKAIVIRWVISLWVLLLTIGVGGSTPPLLTIQSPDGDIVDCILRENQLAFQHPLLKNHKLQASP</sequence>
<evidence type="ECO:0000313" key="3">
    <source>
        <dbReference type="EMBL" id="KAG2278576.1"/>
    </source>
</evidence>
<evidence type="ECO:0000313" key="4">
    <source>
        <dbReference type="Proteomes" id="UP000886595"/>
    </source>
</evidence>
<protein>
    <recommendedName>
        <fullName evidence="2">Neprosin activation peptide domain-containing protein</fullName>
    </recommendedName>
</protein>
<keyword evidence="4" id="KW-1185">Reference proteome</keyword>